<comment type="caution">
    <text evidence="5">The sequence shown here is derived from an EMBL/GenBank/DDBJ whole genome shotgun (WGS) entry which is preliminary data.</text>
</comment>
<proteinExistence type="inferred from homology"/>
<dbReference type="CDD" id="cd03424">
    <property type="entry name" value="NUDIX_ADPRase_Nudt5_UGPPase_Nudt14"/>
    <property type="match status" value="1"/>
</dbReference>
<accession>A0A8J3ENB6</accession>
<keyword evidence="6" id="KW-1185">Reference proteome</keyword>
<dbReference type="InterPro" id="IPR015797">
    <property type="entry name" value="NUDIX_hydrolase-like_dom_sf"/>
</dbReference>
<dbReference type="SUPFAM" id="SSF55811">
    <property type="entry name" value="Nudix"/>
    <property type="match status" value="1"/>
</dbReference>
<dbReference type="InterPro" id="IPR000086">
    <property type="entry name" value="NUDIX_hydrolase_dom"/>
</dbReference>
<comment type="similarity">
    <text evidence="3">Belongs to the Nudix hydrolase family.</text>
</comment>
<dbReference type="GO" id="GO:0005829">
    <property type="term" value="C:cytosol"/>
    <property type="evidence" value="ECO:0007669"/>
    <property type="project" value="TreeGrafter"/>
</dbReference>
<dbReference type="GO" id="GO:0016462">
    <property type="term" value="F:pyrophosphatase activity"/>
    <property type="evidence" value="ECO:0007669"/>
    <property type="project" value="UniProtKB-ARBA"/>
</dbReference>
<dbReference type="Pfam" id="PF00293">
    <property type="entry name" value="NUDIX"/>
    <property type="match status" value="1"/>
</dbReference>
<dbReference type="Gene3D" id="3.90.79.10">
    <property type="entry name" value="Nucleoside Triphosphate Pyrophosphohydrolase"/>
    <property type="match status" value="1"/>
</dbReference>
<name>A0A8J3ENB6_9BACL</name>
<dbReference type="PANTHER" id="PTHR11839">
    <property type="entry name" value="UDP/ADP-SUGAR PYROPHOSPHATASE"/>
    <property type="match status" value="1"/>
</dbReference>
<feature type="domain" description="Nudix hydrolase" evidence="4">
    <location>
        <begin position="40"/>
        <end position="176"/>
    </location>
</feature>
<protein>
    <submittedName>
        <fullName evidence="5">NUDIX hydrolase</fullName>
    </submittedName>
</protein>
<dbReference type="RefSeq" id="WP_188498912.1">
    <property type="nucleotide sequence ID" value="NZ_BMFV01000039.1"/>
</dbReference>
<reference evidence="5" key="1">
    <citation type="journal article" date="2014" name="Int. J. Syst. Evol. Microbiol.">
        <title>Complete genome sequence of Corynebacterium casei LMG S-19264T (=DSM 44701T), isolated from a smear-ripened cheese.</title>
        <authorList>
            <consortium name="US DOE Joint Genome Institute (JGI-PGF)"/>
            <person name="Walter F."/>
            <person name="Albersmeier A."/>
            <person name="Kalinowski J."/>
            <person name="Ruckert C."/>
        </authorList>
    </citation>
    <scope>NUCLEOTIDE SEQUENCE</scope>
    <source>
        <strain evidence="5">CGMCC 1.12777</strain>
    </source>
</reference>
<evidence type="ECO:0000256" key="3">
    <source>
        <dbReference type="RuleBase" id="RU003476"/>
    </source>
</evidence>
<reference evidence="5" key="2">
    <citation type="submission" date="2020-09" db="EMBL/GenBank/DDBJ databases">
        <authorList>
            <person name="Sun Q."/>
            <person name="Zhou Y."/>
        </authorList>
    </citation>
    <scope>NUCLEOTIDE SEQUENCE</scope>
    <source>
        <strain evidence="5">CGMCC 1.12777</strain>
    </source>
</reference>
<dbReference type="PROSITE" id="PS00893">
    <property type="entry name" value="NUDIX_BOX"/>
    <property type="match status" value="1"/>
</dbReference>
<organism evidence="5 6">
    <name type="scientific">Pullulanibacillus pueri</name>
    <dbReference type="NCBI Taxonomy" id="1437324"/>
    <lineage>
        <taxon>Bacteria</taxon>
        <taxon>Bacillati</taxon>
        <taxon>Bacillota</taxon>
        <taxon>Bacilli</taxon>
        <taxon>Bacillales</taxon>
        <taxon>Sporolactobacillaceae</taxon>
        <taxon>Pullulanibacillus</taxon>
    </lineage>
</organism>
<evidence type="ECO:0000259" key="4">
    <source>
        <dbReference type="PROSITE" id="PS51462"/>
    </source>
</evidence>
<dbReference type="GO" id="GO:0019693">
    <property type="term" value="P:ribose phosphate metabolic process"/>
    <property type="evidence" value="ECO:0007669"/>
    <property type="project" value="TreeGrafter"/>
</dbReference>
<keyword evidence="2 3" id="KW-0378">Hydrolase</keyword>
<dbReference type="GO" id="GO:0006753">
    <property type="term" value="P:nucleoside phosphate metabolic process"/>
    <property type="evidence" value="ECO:0007669"/>
    <property type="project" value="TreeGrafter"/>
</dbReference>
<gene>
    <name evidence="5" type="ORF">GCM10007096_37540</name>
</gene>
<dbReference type="EMBL" id="BMFV01000039">
    <property type="protein sequence ID" value="GGH87462.1"/>
    <property type="molecule type" value="Genomic_DNA"/>
</dbReference>
<evidence type="ECO:0000313" key="5">
    <source>
        <dbReference type="EMBL" id="GGH87462.1"/>
    </source>
</evidence>
<evidence type="ECO:0000256" key="2">
    <source>
        <dbReference type="ARBA" id="ARBA00022801"/>
    </source>
</evidence>
<comment type="cofactor">
    <cofactor evidence="1">
        <name>Mg(2+)</name>
        <dbReference type="ChEBI" id="CHEBI:18420"/>
    </cofactor>
</comment>
<dbReference type="PRINTS" id="PR00502">
    <property type="entry name" value="NUDIXFAMILY"/>
</dbReference>
<dbReference type="PROSITE" id="PS51462">
    <property type="entry name" value="NUDIX"/>
    <property type="match status" value="1"/>
</dbReference>
<dbReference type="InterPro" id="IPR020084">
    <property type="entry name" value="NUDIX_hydrolase_CS"/>
</dbReference>
<dbReference type="InterPro" id="IPR020476">
    <property type="entry name" value="Nudix_hydrolase"/>
</dbReference>
<evidence type="ECO:0000256" key="1">
    <source>
        <dbReference type="ARBA" id="ARBA00001946"/>
    </source>
</evidence>
<dbReference type="PANTHER" id="PTHR11839:SF18">
    <property type="entry name" value="NUDIX HYDROLASE DOMAIN-CONTAINING PROTEIN"/>
    <property type="match status" value="1"/>
</dbReference>
<dbReference type="AlphaFoldDB" id="A0A8J3ENB6"/>
<sequence>MEKWQTIKSSYIYKTPFGNLRDDYCELPNGERIEHYYVKEYPHWVNAVVLTKDERMVFVKQYRQGTKEITLEIPGGKVEEGETVEAAILREIKEETGYTSDHPLIELGEFAVNPADQNNKITTYMMLESYQGFKQSLDKTEDIEVTLVKISEVEALIKKKHLTQLFSAHAYLLAKEFLQNNQKQFKLK</sequence>
<dbReference type="Proteomes" id="UP000656813">
    <property type="component" value="Unassembled WGS sequence"/>
</dbReference>
<evidence type="ECO:0000313" key="6">
    <source>
        <dbReference type="Proteomes" id="UP000656813"/>
    </source>
</evidence>